<dbReference type="EnsemblMetazoa" id="XM_782656">
    <property type="protein sequence ID" value="XP_787749"/>
    <property type="gene ID" value="LOC582714"/>
</dbReference>
<evidence type="ECO:0000313" key="12">
    <source>
        <dbReference type="EnsemblMetazoa" id="XP_787749"/>
    </source>
</evidence>
<dbReference type="InParanoid" id="A0A7M7RC77"/>
<keyword evidence="5" id="KW-0276">Fatty acid metabolism</keyword>
<dbReference type="RefSeq" id="XP_787749.1">
    <property type="nucleotide sequence ID" value="XM_782656.5"/>
</dbReference>
<evidence type="ECO:0000256" key="9">
    <source>
        <dbReference type="ARBA" id="ARBA00073799"/>
    </source>
</evidence>
<protein>
    <recommendedName>
        <fullName evidence="9">S-acyl fatty acid synthase thioesterase, medium chain</fullName>
        <ecNumber evidence="2">3.1.2.14</ecNumber>
    </recommendedName>
    <alternativeName>
        <fullName evidence="10">Thioesterase II</fullName>
    </alternativeName>
</protein>
<comment type="similarity">
    <text evidence="1">Belongs to the thioesterase family.</text>
</comment>
<dbReference type="Gene3D" id="3.40.50.1820">
    <property type="entry name" value="alpha/beta hydrolase"/>
    <property type="match status" value="1"/>
</dbReference>
<dbReference type="FunFam" id="3.40.50.1820:FF:000153">
    <property type="entry name" value="Surfactin synthase thioesterase subunit"/>
    <property type="match status" value="1"/>
</dbReference>
<keyword evidence="6" id="KW-0443">Lipid metabolism</keyword>
<dbReference type="KEGG" id="spu:582714"/>
<evidence type="ECO:0000256" key="1">
    <source>
        <dbReference type="ARBA" id="ARBA00007169"/>
    </source>
</evidence>
<name>A0A7M7RC77_STRPU</name>
<sequence>MEKLTNCRSKRENARYRVFCFPWAGGGSGFYSSLYQHLPEHIEVHGIRLPGRESRFQEPLYRNLQKMVKDIATTLLPTLKTKPFIFFGHSFGALVCYEVCRYLVTNHNLQPNHLIVSGTFGPHSELRAQHRIGWTRMTDKQFVAKLRELGGTPPDVLENQGLMKIFLPSLRADLEIAELYSEPAPVEPFISCPLTCFNGKEDRAHPPEGWAEATSSTNFHTELLSGGHFFLLEEANKRRICEYIASILPDYH</sequence>
<feature type="domain" description="Thioesterase" evidence="11">
    <location>
        <begin position="17"/>
        <end position="246"/>
    </location>
</feature>
<dbReference type="PANTHER" id="PTHR11487">
    <property type="entry name" value="THIOESTERASE"/>
    <property type="match status" value="1"/>
</dbReference>
<dbReference type="GO" id="GO:0008610">
    <property type="term" value="P:lipid biosynthetic process"/>
    <property type="evidence" value="ECO:0000318"/>
    <property type="project" value="GO_Central"/>
</dbReference>
<dbReference type="PANTHER" id="PTHR11487:SF0">
    <property type="entry name" value="S-ACYL FATTY ACID SYNTHASE THIOESTERASE, MEDIUM CHAIN"/>
    <property type="match status" value="1"/>
</dbReference>
<dbReference type="GO" id="GO:0051792">
    <property type="term" value="P:medium-chain fatty acid biosynthetic process"/>
    <property type="evidence" value="ECO:0007669"/>
    <property type="project" value="UniProtKB-ARBA"/>
</dbReference>
<evidence type="ECO:0000256" key="3">
    <source>
        <dbReference type="ARBA" id="ARBA00022516"/>
    </source>
</evidence>
<accession>A0A7M7RC77</accession>
<dbReference type="OMA" id="PGHGTNQ"/>
<reference evidence="12" key="2">
    <citation type="submission" date="2021-01" db="UniProtKB">
        <authorList>
            <consortium name="EnsemblMetazoa"/>
        </authorList>
    </citation>
    <scope>IDENTIFICATION</scope>
</reference>
<keyword evidence="13" id="KW-1185">Reference proteome</keyword>
<keyword evidence="3" id="KW-0444">Lipid biosynthesis</keyword>
<dbReference type="GO" id="GO:0016297">
    <property type="term" value="F:fatty acyl-[ACP] hydrolase activity"/>
    <property type="evidence" value="ECO:0007669"/>
    <property type="project" value="UniProtKB-EC"/>
</dbReference>
<reference evidence="13" key="1">
    <citation type="submission" date="2015-02" db="EMBL/GenBank/DDBJ databases">
        <title>Genome sequencing for Strongylocentrotus purpuratus.</title>
        <authorList>
            <person name="Murali S."/>
            <person name="Liu Y."/>
            <person name="Vee V."/>
            <person name="English A."/>
            <person name="Wang M."/>
            <person name="Skinner E."/>
            <person name="Han Y."/>
            <person name="Muzny D.M."/>
            <person name="Worley K.C."/>
            <person name="Gibbs R.A."/>
        </authorList>
    </citation>
    <scope>NUCLEOTIDE SEQUENCE</scope>
</reference>
<dbReference type="InterPro" id="IPR012223">
    <property type="entry name" value="TEII"/>
</dbReference>
<dbReference type="EC" id="3.1.2.14" evidence="2"/>
<evidence type="ECO:0000256" key="2">
    <source>
        <dbReference type="ARBA" id="ARBA00012480"/>
    </source>
</evidence>
<keyword evidence="7" id="KW-0275">Fatty acid biosynthesis</keyword>
<evidence type="ECO:0000256" key="6">
    <source>
        <dbReference type="ARBA" id="ARBA00023098"/>
    </source>
</evidence>
<evidence type="ECO:0000256" key="7">
    <source>
        <dbReference type="ARBA" id="ARBA00023160"/>
    </source>
</evidence>
<evidence type="ECO:0000259" key="11">
    <source>
        <dbReference type="Pfam" id="PF00975"/>
    </source>
</evidence>
<keyword evidence="4" id="KW-0378">Hydrolase</keyword>
<dbReference type="AlphaFoldDB" id="A0A7M7RC77"/>
<dbReference type="OrthoDB" id="541883at2759"/>
<proteinExistence type="inferred from homology"/>
<evidence type="ECO:0000256" key="8">
    <source>
        <dbReference type="ARBA" id="ARBA00048536"/>
    </source>
</evidence>
<dbReference type="CTD" id="55301"/>
<dbReference type="Proteomes" id="UP000007110">
    <property type="component" value="Unassembled WGS sequence"/>
</dbReference>
<dbReference type="Pfam" id="PF00975">
    <property type="entry name" value="Thioesterase"/>
    <property type="match status" value="1"/>
</dbReference>
<evidence type="ECO:0000256" key="5">
    <source>
        <dbReference type="ARBA" id="ARBA00022832"/>
    </source>
</evidence>
<dbReference type="InterPro" id="IPR001031">
    <property type="entry name" value="Thioesterase"/>
</dbReference>
<evidence type="ECO:0000256" key="10">
    <source>
        <dbReference type="ARBA" id="ARBA00079653"/>
    </source>
</evidence>
<comment type="catalytic activity">
    <reaction evidence="8">
        <text>(9Z)-octadecenoyl-[ACP] + H2O = (9Z)-octadecenoate + holo-[ACP] + H(+)</text>
        <dbReference type="Rhea" id="RHEA:15057"/>
        <dbReference type="Rhea" id="RHEA-COMP:9685"/>
        <dbReference type="Rhea" id="RHEA-COMP:9924"/>
        <dbReference type="ChEBI" id="CHEBI:15377"/>
        <dbReference type="ChEBI" id="CHEBI:15378"/>
        <dbReference type="ChEBI" id="CHEBI:30823"/>
        <dbReference type="ChEBI" id="CHEBI:64479"/>
        <dbReference type="ChEBI" id="CHEBI:78783"/>
        <dbReference type="EC" id="3.1.2.14"/>
    </reaction>
</comment>
<organism evidence="12 13">
    <name type="scientific">Strongylocentrotus purpuratus</name>
    <name type="common">Purple sea urchin</name>
    <dbReference type="NCBI Taxonomy" id="7668"/>
    <lineage>
        <taxon>Eukaryota</taxon>
        <taxon>Metazoa</taxon>
        <taxon>Echinodermata</taxon>
        <taxon>Eleutherozoa</taxon>
        <taxon>Echinozoa</taxon>
        <taxon>Echinoidea</taxon>
        <taxon>Euechinoidea</taxon>
        <taxon>Echinacea</taxon>
        <taxon>Camarodonta</taxon>
        <taxon>Echinidea</taxon>
        <taxon>Strongylocentrotidae</taxon>
        <taxon>Strongylocentrotus</taxon>
    </lineage>
</organism>
<evidence type="ECO:0000313" key="13">
    <source>
        <dbReference type="Proteomes" id="UP000007110"/>
    </source>
</evidence>
<dbReference type="InterPro" id="IPR029058">
    <property type="entry name" value="AB_hydrolase_fold"/>
</dbReference>
<dbReference type="GeneID" id="582714"/>
<evidence type="ECO:0000256" key="4">
    <source>
        <dbReference type="ARBA" id="ARBA00022801"/>
    </source>
</evidence>
<dbReference type="SUPFAM" id="SSF53474">
    <property type="entry name" value="alpha/beta-Hydrolases"/>
    <property type="match status" value="1"/>
</dbReference>